<evidence type="ECO:0000256" key="5">
    <source>
        <dbReference type="SAM" id="Phobius"/>
    </source>
</evidence>
<dbReference type="PROSITE" id="PS50893">
    <property type="entry name" value="ABC_TRANSPORTER_2"/>
    <property type="match status" value="1"/>
</dbReference>
<evidence type="ECO:0000256" key="4">
    <source>
        <dbReference type="ARBA" id="ARBA00022840"/>
    </source>
</evidence>
<sequence>MPFAMGMGDQARGVCFSWWFAEFFLPSVIVWHMWAVFILFRRCGREPEPLGPNFVGLPDNADRDVVREHQRLIDPNSADRQSSAFAALSLRQVFPAPCCLCPRWLCPREARNDEEDEEEMVERANQGQEVDADAKYREDKIALRCVTFGVRRGECFGLLGPNGAGKTTVVSALTHSLDPTEGEPWVNGAGHELRADEFFRAARIGTVTQGNAVMLRCSAVESMRFALRTRLGPLYGADEDWEGYIHAALAKVKFDDADEAKDKQAGAFSGGMLRRLAVALALYTGAENVFLDEPSSAMDPYARRSLWTAIREASALRRSTLLTTHSMEEADAVCDRVAIVTKGDLRCIGTTSHLKQRFAAGYTIVLTLHQARPEATKILPAAGYAAHAATHQANVPVASVAQQGVQYPHHQQPASPFAPAPQQTMVGTAIDAGHYAHPQGYGGHECAVAANTFPPPPAQATGPAGLSDVFVPYFVPEEVPETPEGDSLQVAAQRHAAFVDAQVGAAFGRSCVLKEEIGLQRRYTVTDLPSVAMAFQVLADRKEQWALDNYTVSQLTTLEQVFLEFTQKSKALLA</sequence>
<evidence type="ECO:0000256" key="1">
    <source>
        <dbReference type="ARBA" id="ARBA00022448"/>
    </source>
</evidence>
<dbReference type="PANTHER" id="PTHR19229:SF36">
    <property type="entry name" value="ATP-BINDING CASSETTE SUB-FAMILY A MEMBER 2"/>
    <property type="match status" value="1"/>
</dbReference>
<dbReference type="InterPro" id="IPR017871">
    <property type="entry name" value="ABC_transporter-like_CS"/>
</dbReference>
<evidence type="ECO:0000259" key="6">
    <source>
        <dbReference type="PROSITE" id="PS50893"/>
    </source>
</evidence>
<keyword evidence="5" id="KW-1133">Transmembrane helix</keyword>
<dbReference type="InterPro" id="IPR003593">
    <property type="entry name" value="AAA+_ATPase"/>
</dbReference>
<dbReference type="GO" id="GO:0140359">
    <property type="term" value="F:ABC-type transporter activity"/>
    <property type="evidence" value="ECO:0007669"/>
    <property type="project" value="InterPro"/>
</dbReference>
<evidence type="ECO:0000256" key="3">
    <source>
        <dbReference type="ARBA" id="ARBA00022741"/>
    </source>
</evidence>
<evidence type="ECO:0000313" key="7">
    <source>
        <dbReference type="EMBL" id="CAD9103652.1"/>
    </source>
</evidence>
<keyword evidence="1" id="KW-0813">Transport</keyword>
<keyword evidence="4" id="KW-0067">ATP-binding</keyword>
<dbReference type="InterPro" id="IPR027417">
    <property type="entry name" value="P-loop_NTPase"/>
</dbReference>
<name>A0A7S1LGG8_NEODS</name>
<dbReference type="GO" id="GO:0016020">
    <property type="term" value="C:membrane"/>
    <property type="evidence" value="ECO:0007669"/>
    <property type="project" value="InterPro"/>
</dbReference>
<keyword evidence="3" id="KW-0547">Nucleotide-binding</keyword>
<protein>
    <recommendedName>
        <fullName evidence="6">ABC transporter domain-containing protein</fullName>
    </recommendedName>
</protein>
<dbReference type="InterPro" id="IPR026082">
    <property type="entry name" value="ABCA"/>
</dbReference>
<dbReference type="PROSITE" id="PS00211">
    <property type="entry name" value="ABC_TRANSPORTER_1"/>
    <property type="match status" value="1"/>
</dbReference>
<feature type="transmembrane region" description="Helical" evidence="5">
    <location>
        <begin position="16"/>
        <end position="40"/>
    </location>
</feature>
<dbReference type="Gene3D" id="3.40.50.300">
    <property type="entry name" value="P-loop containing nucleotide triphosphate hydrolases"/>
    <property type="match status" value="1"/>
</dbReference>
<keyword evidence="2" id="KW-0677">Repeat</keyword>
<keyword evidence="5" id="KW-0472">Membrane</keyword>
<dbReference type="Pfam" id="PF00005">
    <property type="entry name" value="ABC_tran"/>
    <property type="match status" value="1"/>
</dbReference>
<dbReference type="SMART" id="SM00382">
    <property type="entry name" value="AAA"/>
    <property type="match status" value="1"/>
</dbReference>
<dbReference type="GO" id="GO:0016887">
    <property type="term" value="F:ATP hydrolysis activity"/>
    <property type="evidence" value="ECO:0007669"/>
    <property type="project" value="InterPro"/>
</dbReference>
<gene>
    <name evidence="7" type="ORF">NDES1114_LOCUS8621</name>
</gene>
<organism evidence="7">
    <name type="scientific">Neobodo designis</name>
    <name type="common">Flagellated protozoan</name>
    <name type="synonym">Bodo designis</name>
    <dbReference type="NCBI Taxonomy" id="312471"/>
    <lineage>
        <taxon>Eukaryota</taxon>
        <taxon>Discoba</taxon>
        <taxon>Euglenozoa</taxon>
        <taxon>Kinetoplastea</taxon>
        <taxon>Metakinetoplastina</taxon>
        <taxon>Neobodonida</taxon>
        <taxon>Neobodo</taxon>
    </lineage>
</organism>
<feature type="domain" description="ABC transporter" evidence="6">
    <location>
        <begin position="128"/>
        <end position="367"/>
    </location>
</feature>
<dbReference type="GO" id="GO:0005319">
    <property type="term" value="F:lipid transporter activity"/>
    <property type="evidence" value="ECO:0007669"/>
    <property type="project" value="TreeGrafter"/>
</dbReference>
<dbReference type="InterPro" id="IPR003439">
    <property type="entry name" value="ABC_transporter-like_ATP-bd"/>
</dbReference>
<dbReference type="PANTHER" id="PTHR19229">
    <property type="entry name" value="ATP-BINDING CASSETTE TRANSPORTER SUBFAMILY A ABCA"/>
    <property type="match status" value="1"/>
</dbReference>
<dbReference type="EMBL" id="HBGF01013043">
    <property type="protein sequence ID" value="CAD9103652.1"/>
    <property type="molecule type" value="Transcribed_RNA"/>
</dbReference>
<dbReference type="AlphaFoldDB" id="A0A7S1LGG8"/>
<dbReference type="SUPFAM" id="SSF52540">
    <property type="entry name" value="P-loop containing nucleoside triphosphate hydrolases"/>
    <property type="match status" value="1"/>
</dbReference>
<evidence type="ECO:0000256" key="2">
    <source>
        <dbReference type="ARBA" id="ARBA00022737"/>
    </source>
</evidence>
<dbReference type="GO" id="GO:0005524">
    <property type="term" value="F:ATP binding"/>
    <property type="evidence" value="ECO:0007669"/>
    <property type="project" value="UniProtKB-KW"/>
</dbReference>
<keyword evidence="5" id="KW-0812">Transmembrane</keyword>
<accession>A0A7S1LGG8</accession>
<reference evidence="7" key="1">
    <citation type="submission" date="2021-01" db="EMBL/GenBank/DDBJ databases">
        <authorList>
            <person name="Corre E."/>
            <person name="Pelletier E."/>
            <person name="Niang G."/>
            <person name="Scheremetjew M."/>
            <person name="Finn R."/>
            <person name="Kale V."/>
            <person name="Holt S."/>
            <person name="Cochrane G."/>
            <person name="Meng A."/>
            <person name="Brown T."/>
            <person name="Cohen L."/>
        </authorList>
    </citation>
    <scope>NUCLEOTIDE SEQUENCE</scope>
    <source>
        <strain evidence="7">CCAP 1951/1</strain>
    </source>
</reference>
<proteinExistence type="predicted"/>